<protein>
    <submittedName>
        <fullName evidence="1">Uncharacterized protein</fullName>
    </submittedName>
</protein>
<dbReference type="AlphaFoldDB" id="A0A6A5T6J0"/>
<evidence type="ECO:0000313" key="2">
    <source>
        <dbReference type="Proteomes" id="UP000800038"/>
    </source>
</evidence>
<reference evidence="1" key="1">
    <citation type="journal article" date="2020" name="Stud. Mycol.">
        <title>101 Dothideomycetes genomes: a test case for predicting lifestyles and emergence of pathogens.</title>
        <authorList>
            <person name="Haridas S."/>
            <person name="Albert R."/>
            <person name="Binder M."/>
            <person name="Bloem J."/>
            <person name="Labutti K."/>
            <person name="Salamov A."/>
            <person name="Andreopoulos B."/>
            <person name="Baker S."/>
            <person name="Barry K."/>
            <person name="Bills G."/>
            <person name="Bluhm B."/>
            <person name="Cannon C."/>
            <person name="Castanera R."/>
            <person name="Culley D."/>
            <person name="Daum C."/>
            <person name="Ezra D."/>
            <person name="Gonzalez J."/>
            <person name="Henrissat B."/>
            <person name="Kuo A."/>
            <person name="Liang C."/>
            <person name="Lipzen A."/>
            <person name="Lutzoni F."/>
            <person name="Magnuson J."/>
            <person name="Mondo S."/>
            <person name="Nolan M."/>
            <person name="Ohm R."/>
            <person name="Pangilinan J."/>
            <person name="Park H.-J."/>
            <person name="Ramirez L."/>
            <person name="Alfaro M."/>
            <person name="Sun H."/>
            <person name="Tritt A."/>
            <person name="Yoshinaga Y."/>
            <person name="Zwiers L.-H."/>
            <person name="Turgeon B."/>
            <person name="Goodwin S."/>
            <person name="Spatafora J."/>
            <person name="Crous P."/>
            <person name="Grigoriev I."/>
        </authorList>
    </citation>
    <scope>NUCLEOTIDE SEQUENCE</scope>
    <source>
        <strain evidence="1">CBS 161.51</strain>
    </source>
</reference>
<evidence type="ECO:0000313" key="1">
    <source>
        <dbReference type="EMBL" id="KAF1946376.1"/>
    </source>
</evidence>
<accession>A0A6A5T6J0</accession>
<dbReference type="EMBL" id="ML976004">
    <property type="protein sequence ID" value="KAF1946376.1"/>
    <property type="molecule type" value="Genomic_DNA"/>
</dbReference>
<proteinExistence type="predicted"/>
<name>A0A6A5T6J0_9PLEO</name>
<organism evidence="1 2">
    <name type="scientific">Clathrospora elynae</name>
    <dbReference type="NCBI Taxonomy" id="706981"/>
    <lineage>
        <taxon>Eukaryota</taxon>
        <taxon>Fungi</taxon>
        <taxon>Dikarya</taxon>
        <taxon>Ascomycota</taxon>
        <taxon>Pezizomycotina</taxon>
        <taxon>Dothideomycetes</taxon>
        <taxon>Pleosporomycetidae</taxon>
        <taxon>Pleosporales</taxon>
        <taxon>Diademaceae</taxon>
        <taxon>Clathrospora</taxon>
    </lineage>
</organism>
<gene>
    <name evidence="1" type="ORF">EJ02DRAFT_418805</name>
</gene>
<keyword evidence="2" id="KW-1185">Reference proteome</keyword>
<dbReference type="Proteomes" id="UP000800038">
    <property type="component" value="Unassembled WGS sequence"/>
</dbReference>
<sequence>MTWQHHKQYQIFPPTQKPNLMAQIEQFPLDFDPAREDKRWVFPGDAQIPLFFTGATHTDIKDALNLFFLYSGFAVSIKNRNQNKPSKKNP</sequence>